<sequence length="124" mass="13275">MTLANEITRRIGNGNYCWGHVVGSSHRGPLGDLPLARTRPQCVNSTELRLSIDAYCIAVCVHSAARAISVCNVMVAQSGVSSRAILPSAQTGGNEATVERDIEPSRHSFACALAVRKDFFAEFA</sequence>
<accession>A0A0M3HTS7</accession>
<name>A0A0M3HTS7_ASCLU</name>
<dbReference type="WBParaSite" id="ALUE_0000609601-mRNA-1">
    <property type="protein sequence ID" value="ALUE_0000609601-mRNA-1"/>
    <property type="gene ID" value="ALUE_0000609601"/>
</dbReference>
<organism evidence="1 2">
    <name type="scientific">Ascaris lumbricoides</name>
    <name type="common">Giant roundworm</name>
    <dbReference type="NCBI Taxonomy" id="6252"/>
    <lineage>
        <taxon>Eukaryota</taxon>
        <taxon>Metazoa</taxon>
        <taxon>Ecdysozoa</taxon>
        <taxon>Nematoda</taxon>
        <taxon>Chromadorea</taxon>
        <taxon>Rhabditida</taxon>
        <taxon>Spirurina</taxon>
        <taxon>Ascaridomorpha</taxon>
        <taxon>Ascaridoidea</taxon>
        <taxon>Ascarididae</taxon>
        <taxon>Ascaris</taxon>
    </lineage>
</organism>
<proteinExistence type="predicted"/>
<protein>
    <submittedName>
        <fullName evidence="2">Uncharacterized protein</fullName>
    </submittedName>
</protein>
<dbReference type="Proteomes" id="UP000036681">
    <property type="component" value="Unplaced"/>
</dbReference>
<evidence type="ECO:0000313" key="1">
    <source>
        <dbReference type="Proteomes" id="UP000036681"/>
    </source>
</evidence>
<dbReference type="AlphaFoldDB" id="A0A0M3HTS7"/>
<reference evidence="2" key="1">
    <citation type="submission" date="2017-02" db="UniProtKB">
        <authorList>
            <consortium name="WormBaseParasite"/>
        </authorList>
    </citation>
    <scope>IDENTIFICATION</scope>
</reference>
<keyword evidence="1" id="KW-1185">Reference proteome</keyword>
<evidence type="ECO:0000313" key="2">
    <source>
        <dbReference type="WBParaSite" id="ALUE_0000609601-mRNA-1"/>
    </source>
</evidence>